<comment type="caution">
    <text evidence="4">The sequence shown here is derived from an EMBL/GenBank/DDBJ whole genome shotgun (WGS) entry which is preliminary data.</text>
</comment>
<gene>
    <name evidence="4" type="ORF">ACFQEV_02130</name>
</gene>
<organism evidence="4 5">
    <name type="scientific">Halopelagius fulvigenes</name>
    <dbReference type="NCBI Taxonomy" id="1198324"/>
    <lineage>
        <taxon>Archaea</taxon>
        <taxon>Methanobacteriati</taxon>
        <taxon>Methanobacteriota</taxon>
        <taxon>Stenosarchaea group</taxon>
        <taxon>Halobacteria</taxon>
        <taxon>Halobacteriales</taxon>
        <taxon>Haloferacaceae</taxon>
    </lineage>
</organism>
<dbReference type="SUPFAM" id="SSF46785">
    <property type="entry name" value="Winged helix' DNA-binding domain"/>
    <property type="match status" value="1"/>
</dbReference>
<evidence type="ECO:0000259" key="3">
    <source>
        <dbReference type="Pfam" id="PF04967"/>
    </source>
</evidence>
<keyword evidence="2" id="KW-0804">Transcription</keyword>
<dbReference type="InterPro" id="IPR007050">
    <property type="entry name" value="HTH_bacterioopsin"/>
</dbReference>
<dbReference type="EMBL" id="JBHSXH010000005">
    <property type="protein sequence ID" value="MFC6823799.1"/>
    <property type="molecule type" value="Genomic_DNA"/>
</dbReference>
<dbReference type="PANTHER" id="PTHR34236:SF1">
    <property type="entry name" value="DIMETHYL SULFOXIDE REDUCTASE TRANSCRIPTIONAL ACTIVATOR"/>
    <property type="match status" value="1"/>
</dbReference>
<dbReference type="InterPro" id="IPR036390">
    <property type="entry name" value="WH_DNA-bd_sf"/>
</dbReference>
<dbReference type="Gene3D" id="1.10.10.10">
    <property type="entry name" value="Winged helix-like DNA-binding domain superfamily/Winged helix DNA-binding domain"/>
    <property type="match status" value="1"/>
</dbReference>
<evidence type="ECO:0000313" key="4">
    <source>
        <dbReference type="EMBL" id="MFC6823799.1"/>
    </source>
</evidence>
<evidence type="ECO:0000256" key="2">
    <source>
        <dbReference type="ARBA" id="ARBA00023163"/>
    </source>
</evidence>
<dbReference type="AlphaFoldDB" id="A0ABD5TUC3"/>
<feature type="domain" description="HTH bat-type" evidence="3">
    <location>
        <begin position="159"/>
        <end position="210"/>
    </location>
</feature>
<sequence length="225" mass="24919">MTVTAELIVSSPSLPFVSFAESLPSNQLECEHGLCHGGDSRVFVVHLDPADGVTEDNLIALDEVVGTTPLGREGGRDVYQLDVKLEDIVSEAFVPGRFAKAQIEPTTIIPEGWYEKKIFRDYESFNNMRNHCDEHGIRVDLISITQDSPSPDEHSQYGLTDRQYEALALAMSRGYYDNPRQTTASDLAEEMGISQPSMSNLLRRGERRLLTSTIGTQPSLTNPST</sequence>
<protein>
    <submittedName>
        <fullName evidence="4">Helix-turn-helix domain-containing protein</fullName>
    </submittedName>
</protein>
<dbReference type="RefSeq" id="WP_379692299.1">
    <property type="nucleotide sequence ID" value="NZ_JBHSXH010000005.1"/>
</dbReference>
<proteinExistence type="predicted"/>
<dbReference type="InterPro" id="IPR036388">
    <property type="entry name" value="WH-like_DNA-bd_sf"/>
</dbReference>
<keyword evidence="1" id="KW-0805">Transcription regulation</keyword>
<accession>A0ABD5TUC3</accession>
<name>A0ABD5TUC3_9EURY</name>
<evidence type="ECO:0000313" key="5">
    <source>
        <dbReference type="Proteomes" id="UP001596408"/>
    </source>
</evidence>
<dbReference type="Pfam" id="PF04967">
    <property type="entry name" value="HTH_10"/>
    <property type="match status" value="1"/>
</dbReference>
<keyword evidence="5" id="KW-1185">Reference proteome</keyword>
<reference evidence="4 5" key="1">
    <citation type="journal article" date="2019" name="Int. J. Syst. Evol. Microbiol.">
        <title>The Global Catalogue of Microorganisms (GCM) 10K type strain sequencing project: providing services to taxonomists for standard genome sequencing and annotation.</title>
        <authorList>
            <consortium name="The Broad Institute Genomics Platform"/>
            <consortium name="The Broad Institute Genome Sequencing Center for Infectious Disease"/>
            <person name="Wu L."/>
            <person name="Ma J."/>
        </authorList>
    </citation>
    <scope>NUCLEOTIDE SEQUENCE [LARGE SCALE GENOMIC DNA]</scope>
    <source>
        <strain evidence="4 5">YIM 94188</strain>
    </source>
</reference>
<evidence type="ECO:0000256" key="1">
    <source>
        <dbReference type="ARBA" id="ARBA00023015"/>
    </source>
</evidence>
<dbReference type="Proteomes" id="UP001596408">
    <property type="component" value="Unassembled WGS sequence"/>
</dbReference>
<dbReference type="PANTHER" id="PTHR34236">
    <property type="entry name" value="DIMETHYL SULFOXIDE REDUCTASE TRANSCRIPTIONAL ACTIVATOR"/>
    <property type="match status" value="1"/>
</dbReference>